<protein>
    <submittedName>
        <fullName evidence="1">Uncharacterized protein</fullName>
    </submittedName>
</protein>
<gene>
    <name evidence="1" type="ORF">SDC9_170323</name>
</gene>
<comment type="caution">
    <text evidence="1">The sequence shown here is derived from an EMBL/GenBank/DDBJ whole genome shotgun (WGS) entry which is preliminary data.</text>
</comment>
<sequence length="254" mass="29218">MRKAIAHAPYYRYQIKEYTSEAYIKGSLTIDKIPGIFKRAMKVNDSSLDFNSLIGKPLVMELKSDIRFTSPEAYQQNMNYQPDHIINKIKVTPWKKNSNLFSGYIYILEDTWNVYIADLVASELGTTMHYLINYHQVQPSVYLPTTYDVTLTINTMGVKGSGNYYASMKYNSVRVDKAGPENKSVKQQEISSAQEKISLRQQTISDEWDKLAQKEELSTKEAYKMSKLMPLYIRTIQPLILYWDFLTPPATGTG</sequence>
<evidence type="ECO:0000313" key="1">
    <source>
        <dbReference type="EMBL" id="MPN22938.1"/>
    </source>
</evidence>
<organism evidence="1">
    <name type="scientific">bioreactor metagenome</name>
    <dbReference type="NCBI Taxonomy" id="1076179"/>
    <lineage>
        <taxon>unclassified sequences</taxon>
        <taxon>metagenomes</taxon>
        <taxon>ecological metagenomes</taxon>
    </lineage>
</organism>
<name>A0A645G7S6_9ZZZZ</name>
<accession>A0A645G7S6</accession>
<proteinExistence type="predicted"/>
<dbReference type="Pfam" id="PF18939">
    <property type="entry name" value="DUF5686"/>
    <property type="match status" value="2"/>
</dbReference>
<dbReference type="AlphaFoldDB" id="A0A645G7S6"/>
<dbReference type="EMBL" id="VSSQ01071295">
    <property type="protein sequence ID" value="MPN22938.1"/>
    <property type="molecule type" value="Genomic_DNA"/>
</dbReference>
<dbReference type="InterPro" id="IPR043741">
    <property type="entry name" value="DUF5686"/>
</dbReference>
<reference evidence="1" key="1">
    <citation type="submission" date="2019-08" db="EMBL/GenBank/DDBJ databases">
        <authorList>
            <person name="Kucharzyk K."/>
            <person name="Murdoch R.W."/>
            <person name="Higgins S."/>
            <person name="Loffler F."/>
        </authorList>
    </citation>
    <scope>NUCLEOTIDE SEQUENCE</scope>
</reference>